<reference evidence="1 2" key="1">
    <citation type="submission" date="2017-03" db="EMBL/GenBank/DDBJ databases">
        <authorList>
            <person name="Afonso C.L."/>
            <person name="Miller P.J."/>
            <person name="Scott M.A."/>
            <person name="Spackman E."/>
            <person name="Goraichik I."/>
            <person name="Dimitrov K.M."/>
            <person name="Suarez D.L."/>
            <person name="Swayne D.E."/>
        </authorList>
    </citation>
    <scope>NUCLEOTIDE SEQUENCE [LARGE SCALE GENOMIC DNA]</scope>
    <source>
        <strain evidence="1 2">CECT 8397</strain>
    </source>
</reference>
<sequence>MPVSVVGLSDVLKSITLHLCATVQIWRLNRLTCNRFARGAIPAKPAWNVDTKKRPPTARHGKR</sequence>
<gene>
    <name evidence="1" type="ORF">PSJ8397_00039</name>
</gene>
<evidence type="ECO:0000313" key="1">
    <source>
        <dbReference type="EMBL" id="SLN10729.1"/>
    </source>
</evidence>
<proteinExistence type="predicted"/>
<protein>
    <submittedName>
        <fullName evidence="1">Uncharacterized protein</fullName>
    </submittedName>
</protein>
<dbReference type="Proteomes" id="UP000193623">
    <property type="component" value="Unassembled WGS sequence"/>
</dbReference>
<dbReference type="EMBL" id="FWFT01000001">
    <property type="protein sequence ID" value="SLN10729.1"/>
    <property type="molecule type" value="Genomic_DNA"/>
</dbReference>
<accession>A0A1Y5R769</accession>
<organism evidence="1 2">
    <name type="scientific">Pseudooctadecabacter jejudonensis</name>
    <dbReference type="NCBI Taxonomy" id="1391910"/>
    <lineage>
        <taxon>Bacteria</taxon>
        <taxon>Pseudomonadati</taxon>
        <taxon>Pseudomonadota</taxon>
        <taxon>Alphaproteobacteria</taxon>
        <taxon>Rhodobacterales</taxon>
        <taxon>Paracoccaceae</taxon>
        <taxon>Pseudooctadecabacter</taxon>
    </lineage>
</organism>
<evidence type="ECO:0000313" key="2">
    <source>
        <dbReference type="Proteomes" id="UP000193623"/>
    </source>
</evidence>
<name>A0A1Y5R769_9RHOB</name>
<keyword evidence="2" id="KW-1185">Reference proteome</keyword>
<dbReference type="AlphaFoldDB" id="A0A1Y5R769"/>